<dbReference type="Gene3D" id="1.10.506.10">
    <property type="entry name" value="GTPase Activation - p120gap, domain 1"/>
    <property type="match status" value="1"/>
</dbReference>
<evidence type="ECO:0000313" key="14">
    <source>
        <dbReference type="Ensembl" id="ENSOMYP00000038279.2"/>
    </source>
</evidence>
<comment type="subcellular location">
    <subcellularLocation>
        <location evidence="2">Endosome</location>
    </subcellularLocation>
    <subcellularLocation>
        <location evidence="1">Membrane</location>
        <topology evidence="1">Peripheral membrane protein</topology>
    </subcellularLocation>
</comment>
<feature type="domain" description="VPS9" evidence="13">
    <location>
        <begin position="1260"/>
        <end position="1400"/>
    </location>
</feature>
<dbReference type="Gene3D" id="1.10.246.120">
    <property type="match status" value="1"/>
</dbReference>
<evidence type="ECO:0000256" key="4">
    <source>
        <dbReference type="ARBA" id="ARBA00022468"/>
    </source>
</evidence>
<organism evidence="14 15">
    <name type="scientific">Oncorhynchus mykiss</name>
    <name type="common">Rainbow trout</name>
    <name type="synonym">Salmo gairdneri</name>
    <dbReference type="NCBI Taxonomy" id="8022"/>
    <lineage>
        <taxon>Eukaryota</taxon>
        <taxon>Metazoa</taxon>
        <taxon>Chordata</taxon>
        <taxon>Craniata</taxon>
        <taxon>Vertebrata</taxon>
        <taxon>Euteleostomi</taxon>
        <taxon>Actinopterygii</taxon>
        <taxon>Neopterygii</taxon>
        <taxon>Teleostei</taxon>
        <taxon>Protacanthopterygii</taxon>
        <taxon>Salmoniformes</taxon>
        <taxon>Salmonidae</taxon>
        <taxon>Salmoninae</taxon>
        <taxon>Oncorhynchus</taxon>
    </lineage>
</organism>
<name>A0A8C7QLA1_ONCMY</name>
<reference evidence="14" key="3">
    <citation type="submission" date="2025-09" db="UniProtKB">
        <authorList>
            <consortium name="Ensembl"/>
        </authorList>
    </citation>
    <scope>IDENTIFICATION</scope>
</reference>
<dbReference type="GO" id="GO:0005829">
    <property type="term" value="C:cytosol"/>
    <property type="evidence" value="ECO:0007669"/>
    <property type="project" value="TreeGrafter"/>
</dbReference>
<evidence type="ECO:0000259" key="13">
    <source>
        <dbReference type="PROSITE" id="PS51205"/>
    </source>
</evidence>
<dbReference type="GO" id="GO:0031267">
    <property type="term" value="F:small GTPase binding"/>
    <property type="evidence" value="ECO:0007669"/>
    <property type="project" value="TreeGrafter"/>
</dbReference>
<dbReference type="CDD" id="cd05129">
    <property type="entry name" value="RasGAP_RAP6"/>
    <property type="match status" value="1"/>
</dbReference>
<proteinExistence type="inferred from homology"/>
<evidence type="ECO:0000313" key="15">
    <source>
        <dbReference type="Proteomes" id="UP000694395"/>
    </source>
</evidence>
<evidence type="ECO:0000256" key="2">
    <source>
        <dbReference type="ARBA" id="ARBA00004177"/>
    </source>
</evidence>
<reference evidence="14" key="2">
    <citation type="submission" date="2025-08" db="UniProtKB">
        <authorList>
            <consortium name="Ensembl"/>
        </authorList>
    </citation>
    <scope>IDENTIFICATION</scope>
</reference>
<dbReference type="Ensembl" id="ENSOMYT00000041812.2">
    <property type="protein sequence ID" value="ENSOMYP00000038279.2"/>
    <property type="gene ID" value="ENSOMYG00000017662.2"/>
</dbReference>
<reference evidence="14" key="1">
    <citation type="submission" date="2020-07" db="EMBL/GenBank/DDBJ databases">
        <title>A long reads based de novo assembly of the rainbow trout Arlee double haploid line genome.</title>
        <authorList>
            <person name="Gao G."/>
            <person name="Palti Y."/>
        </authorList>
    </citation>
    <scope>NUCLEOTIDE SEQUENCE [LARGE SCALE GENOMIC DNA]</scope>
</reference>
<feature type="region of interest" description="Disordered" evidence="11">
    <location>
        <begin position="757"/>
        <end position="835"/>
    </location>
</feature>
<comment type="similarity">
    <text evidence="3">Belongs to the GAPVD1 family.</text>
</comment>
<evidence type="ECO:0000256" key="1">
    <source>
        <dbReference type="ARBA" id="ARBA00004170"/>
    </source>
</evidence>
<keyword evidence="4" id="KW-0343">GTPase activation</keyword>
<evidence type="ECO:0000259" key="12">
    <source>
        <dbReference type="PROSITE" id="PS50018"/>
    </source>
</evidence>
<feature type="compositionally biased region" description="Polar residues" evidence="11">
    <location>
        <begin position="1015"/>
        <end position="1031"/>
    </location>
</feature>
<dbReference type="Pfam" id="PF02204">
    <property type="entry name" value="VPS9"/>
    <property type="match status" value="1"/>
</dbReference>
<dbReference type="FunFam" id="1.10.506.10:FF:000009">
    <property type="entry name" value="GTPase-activating protein and VPS9 domain-containing protein 1 isoform X1"/>
    <property type="match status" value="1"/>
</dbReference>
<feature type="compositionally biased region" description="Basic and acidic residues" evidence="11">
    <location>
        <begin position="965"/>
        <end position="986"/>
    </location>
</feature>
<dbReference type="GO" id="GO:0006897">
    <property type="term" value="P:endocytosis"/>
    <property type="evidence" value="ECO:0007669"/>
    <property type="project" value="UniProtKB-KW"/>
</dbReference>
<feature type="compositionally biased region" description="Polar residues" evidence="11">
    <location>
        <begin position="780"/>
        <end position="793"/>
    </location>
</feature>
<dbReference type="Pfam" id="PF00616">
    <property type="entry name" value="RasGAP"/>
    <property type="match status" value="1"/>
</dbReference>
<dbReference type="GO" id="GO:0051049">
    <property type="term" value="P:regulation of transport"/>
    <property type="evidence" value="ECO:0007669"/>
    <property type="project" value="UniProtKB-ARBA"/>
</dbReference>
<dbReference type="GO" id="GO:0030139">
    <property type="term" value="C:endocytic vesicle"/>
    <property type="evidence" value="ECO:0007669"/>
    <property type="project" value="TreeGrafter"/>
</dbReference>
<feature type="compositionally biased region" description="Polar residues" evidence="11">
    <location>
        <begin position="601"/>
        <end position="611"/>
    </location>
</feature>
<gene>
    <name evidence="14" type="primary">LOC110535971</name>
</gene>
<feature type="region of interest" description="Disordered" evidence="11">
    <location>
        <begin position="597"/>
        <end position="631"/>
    </location>
</feature>
<dbReference type="Gene3D" id="1.20.1050.80">
    <property type="entry name" value="VPS9 domain"/>
    <property type="match status" value="1"/>
</dbReference>
<feature type="compositionally biased region" description="Basic and acidic residues" evidence="11">
    <location>
        <begin position="909"/>
        <end position="923"/>
    </location>
</feature>
<dbReference type="InterPro" id="IPR045046">
    <property type="entry name" value="Vps9-like"/>
</dbReference>
<dbReference type="Proteomes" id="UP000694395">
    <property type="component" value="Chromosome 11"/>
</dbReference>
<dbReference type="InterPro" id="IPR008936">
    <property type="entry name" value="Rho_GTPase_activation_prot"/>
</dbReference>
<evidence type="ECO:0000256" key="3">
    <source>
        <dbReference type="ARBA" id="ARBA00008489"/>
    </source>
</evidence>
<evidence type="ECO:0000256" key="9">
    <source>
        <dbReference type="ARBA" id="ARBA00023136"/>
    </source>
</evidence>
<keyword evidence="8" id="KW-0967">Endosome</keyword>
<dbReference type="PROSITE" id="PS51205">
    <property type="entry name" value="VPS9"/>
    <property type="match status" value="1"/>
</dbReference>
<keyword evidence="9" id="KW-0472">Membrane</keyword>
<feature type="region of interest" description="Disordered" evidence="11">
    <location>
        <begin position="450"/>
        <end position="478"/>
    </location>
</feature>
<feature type="compositionally biased region" description="Low complexity" evidence="11">
    <location>
        <begin position="955"/>
        <end position="964"/>
    </location>
</feature>
<dbReference type="PANTHER" id="PTHR23101:SF25">
    <property type="entry name" value="GTPASE-ACTIVATING PROTEIN AND VPS9 DOMAIN-CONTAINING PROTEIN 1"/>
    <property type="match status" value="1"/>
</dbReference>
<protein>
    <recommendedName>
        <fullName evidence="10">GTPase-activating protein and VPS9 domain-containing protein 1</fullName>
    </recommendedName>
</protein>
<keyword evidence="6" id="KW-0254">Endocytosis</keyword>
<evidence type="ECO:0000256" key="7">
    <source>
        <dbReference type="ARBA" id="ARBA00022658"/>
    </source>
</evidence>
<dbReference type="GO" id="GO:0005768">
    <property type="term" value="C:endosome"/>
    <property type="evidence" value="ECO:0007669"/>
    <property type="project" value="UniProtKB-SubCell"/>
</dbReference>
<dbReference type="InterPro" id="IPR003123">
    <property type="entry name" value="VPS9"/>
</dbReference>
<evidence type="ECO:0000256" key="8">
    <source>
        <dbReference type="ARBA" id="ARBA00022753"/>
    </source>
</evidence>
<dbReference type="PANTHER" id="PTHR23101">
    <property type="entry name" value="RAB GDP/GTP EXCHANGE FACTOR"/>
    <property type="match status" value="1"/>
</dbReference>
<keyword evidence="5" id="KW-0597">Phosphoprotein</keyword>
<evidence type="ECO:0000256" key="6">
    <source>
        <dbReference type="ARBA" id="ARBA00022583"/>
    </source>
</evidence>
<feature type="compositionally biased region" description="Basic and acidic residues" evidence="11">
    <location>
        <begin position="574"/>
        <end position="585"/>
    </location>
</feature>
<dbReference type="FunFam" id="1.20.1050.80:FF:000001">
    <property type="entry name" value="GTPase-activating protein and VPS9 domain-containing protein 1 isoform X1"/>
    <property type="match status" value="1"/>
</dbReference>
<dbReference type="SUPFAM" id="SSF109993">
    <property type="entry name" value="VPS9 domain"/>
    <property type="match status" value="1"/>
</dbReference>
<dbReference type="GO" id="GO:0016020">
    <property type="term" value="C:membrane"/>
    <property type="evidence" value="ECO:0007669"/>
    <property type="project" value="UniProtKB-SubCell"/>
</dbReference>
<dbReference type="InterPro" id="IPR041545">
    <property type="entry name" value="DUF5601"/>
</dbReference>
<feature type="compositionally biased region" description="Basic and acidic residues" evidence="11">
    <location>
        <begin position="794"/>
        <end position="807"/>
    </location>
</feature>
<dbReference type="GO" id="GO:0005085">
    <property type="term" value="F:guanyl-nucleotide exchange factor activity"/>
    <property type="evidence" value="ECO:0007669"/>
    <property type="project" value="UniProtKB-KW"/>
</dbReference>
<feature type="region of interest" description="Disordered" evidence="11">
    <location>
        <begin position="564"/>
        <end position="585"/>
    </location>
</feature>
<dbReference type="PROSITE" id="PS50018">
    <property type="entry name" value="RAS_GTPASE_ACTIV_2"/>
    <property type="match status" value="1"/>
</dbReference>
<feature type="domain" description="Ras-GAP" evidence="12">
    <location>
        <begin position="144"/>
        <end position="353"/>
    </location>
</feature>
<dbReference type="GO" id="GO:0005096">
    <property type="term" value="F:GTPase activator activity"/>
    <property type="evidence" value="ECO:0007669"/>
    <property type="project" value="UniProtKB-KW"/>
</dbReference>
<sequence>MVKPDIHTLAHHLKQERLYVASEKQLIQRLNGDVLKTAERLYRAAWITKQQRINLDRLILTSAEASPAECCQHAKVLEDTQFLDGYKTLGFQESIYGEFLGRVRENPRLLASCLVAGERLNQEHTQGVIYTVFTSLYGNCIMQEDERYLLQVLRYLVEFELKESDNPRRLLRRGTCAFSILFKLFSEGLYSAKLFLTATLHEPIMQLLVEDEDHLETDPSKVTERFTPAQQERLFGEKGSEGYRQKVAAAVEANEAKLVTLVNKFIGYLKQNTYCFPHNLRWIVSQMYKTLSCVERLEVGEVRTMCTDLLLTCFICPAIVNPEQYGIISDAPINEVARFNLMQVGQLLQQLAMADDDGDPRRKNSLAKFDKSCVAAFLDVVIGGRAVETPPMSSMNLLEGLSRTVAYMTHSQLLCLVDFVRSVMAGDHLREEEHMLLETMLANVPQSRTVKSNSLELTPSNTPQLSPATTPANKKNRNIGQQLATSWDSTTTTLSAHIPLVTPFAASRSRSRSELAQQGVAEASSLESLQEVMPEEVLVISLGSSPQTIPGMMSENEVLTMQLTDGSQGDTPADDTKHHGKPDKTLRFSLCSDNLEGISEGPSNRSNSVSSLDLEGESVSELGAGPSGSNGVEALQLLEHEHATTQDNLDDKLRKFEIRDMMGLTDDRDISETVSETWSTDVLGSDFDPNMDEDRLQEIAGATVENMLGSLLCLPGSSSVLLDPYGSTISETTSEAWSVEVLPSDSEAPDLKQEERLQELESCSGLGSTSDDTEVREVSSRPSTPGLSVISATSEDRGKTEDLRSECSSDFGGKDSVTSPDGEESSHGAHHSLASPASQADSLLAMFDPLSSGEGFSTGTIVRPKVHYARPLHPPPDPPIPETCALGQEPRYSLFTPHCLVQAELEHTKQRHSYPDRLVRSRSSDIVCQGRRPTSDPGLNRRAAAEERDPAGHFSMGPSSSPSKDSLKGEVEERKDSDEEKSDRNRPWWKKRFQSAIPKELCGEEGLHDEALQNMSTDDLPDSASQTAQQHDSSKFSFSDAKKKLRLALCSADSVAFPLMAPATTRNGLPDHTDSEDNEIVCFLKVQLAEAINLQDKNQMAQIQETTRCVSRFDARTCRKLLAAIAEDYRKRAPYIAYLTRCRQGLQTSQAHLERLLQRVLRDKEVANRYFTTVCVRLLLEHMEAKSLDFIKAFQGCTASDDKTAAVEDFLRYLYGAMAHDAIWQYASEDQLQDAQMAIERSVMNRIFKLAFYPNQDGDILRDQLLQEHIARLSKVVTANHKALQIPEVYAREAPWPSAQSEIRTISAYKTPRDKVQCILRMCSTIMNLLSLANEDSVPGADDFVPVLVFVLIKANPPCLLSTIQYINNFYASRLSGEECYWWMQFTAAVEFIKTIDDRK</sequence>
<evidence type="ECO:0000256" key="11">
    <source>
        <dbReference type="SAM" id="MobiDB-lite"/>
    </source>
</evidence>
<evidence type="ECO:0000256" key="10">
    <source>
        <dbReference type="ARBA" id="ARBA00074146"/>
    </source>
</evidence>
<dbReference type="Pfam" id="PF18151">
    <property type="entry name" value="DUF5601"/>
    <property type="match status" value="1"/>
</dbReference>
<dbReference type="SMART" id="SM00167">
    <property type="entry name" value="VPS9"/>
    <property type="match status" value="1"/>
</dbReference>
<feature type="region of interest" description="Disordered" evidence="11">
    <location>
        <begin position="909"/>
        <end position="986"/>
    </location>
</feature>
<dbReference type="GeneTree" id="ENSGT00940000156611"/>
<dbReference type="InterPro" id="IPR001936">
    <property type="entry name" value="RasGAP_dom"/>
</dbReference>
<accession>A0A8C7QLA1</accession>
<feature type="region of interest" description="Disordered" evidence="11">
    <location>
        <begin position="1015"/>
        <end position="1036"/>
    </location>
</feature>
<evidence type="ECO:0000256" key="5">
    <source>
        <dbReference type="ARBA" id="ARBA00022553"/>
    </source>
</evidence>
<dbReference type="InterPro" id="IPR037191">
    <property type="entry name" value="VPS9_dom_sf"/>
</dbReference>
<keyword evidence="15" id="KW-1185">Reference proteome</keyword>
<keyword evidence="7" id="KW-0344">Guanine-nucleotide releasing factor</keyword>
<dbReference type="SUPFAM" id="SSF48350">
    <property type="entry name" value="GTPase activation domain, GAP"/>
    <property type="match status" value="1"/>
</dbReference>